<evidence type="ECO:0000256" key="10">
    <source>
        <dbReference type="ARBA" id="ARBA00047937"/>
    </source>
</evidence>
<dbReference type="GO" id="GO:0006420">
    <property type="term" value="P:arginyl-tRNA aminoacylation"/>
    <property type="evidence" value="ECO:0007669"/>
    <property type="project" value="InterPro"/>
</dbReference>
<evidence type="ECO:0000256" key="11">
    <source>
        <dbReference type="HAMAP-Rule" id="MF_00255"/>
    </source>
</evidence>
<dbReference type="PANTHER" id="PTHR30075:SF2">
    <property type="entry name" value="GLYCINE--TRNA LIGASE, CHLOROPLASTIC_MITOCHONDRIAL 2"/>
    <property type="match status" value="1"/>
</dbReference>
<dbReference type="GO" id="GO:0005524">
    <property type="term" value="F:ATP binding"/>
    <property type="evidence" value="ECO:0007669"/>
    <property type="project" value="UniProtKB-UniRule"/>
</dbReference>
<comment type="subunit">
    <text evidence="3 11">Tetramer of two alpha and two beta subunits.</text>
</comment>
<dbReference type="GO" id="GO:0005829">
    <property type="term" value="C:cytosol"/>
    <property type="evidence" value="ECO:0007669"/>
    <property type="project" value="TreeGrafter"/>
</dbReference>
<evidence type="ECO:0000256" key="6">
    <source>
        <dbReference type="ARBA" id="ARBA00022741"/>
    </source>
</evidence>
<keyword evidence="16" id="KW-1185">Reference proteome</keyword>
<dbReference type="EMBL" id="VCJR02000003">
    <property type="protein sequence ID" value="NHK28932.1"/>
    <property type="molecule type" value="Genomic_DNA"/>
</dbReference>
<keyword evidence="5 11" id="KW-0436">Ligase</keyword>
<dbReference type="InterPro" id="IPR006194">
    <property type="entry name" value="Gly-tRNA-synth_heterodimer"/>
</dbReference>
<dbReference type="EC" id="6.1.1.14" evidence="11"/>
<comment type="catalytic activity">
    <reaction evidence="10 11">
        <text>tRNA(Gly) + glycine + ATP = glycyl-tRNA(Gly) + AMP + diphosphate</text>
        <dbReference type="Rhea" id="RHEA:16013"/>
        <dbReference type="Rhea" id="RHEA-COMP:9664"/>
        <dbReference type="Rhea" id="RHEA-COMP:9683"/>
        <dbReference type="ChEBI" id="CHEBI:30616"/>
        <dbReference type="ChEBI" id="CHEBI:33019"/>
        <dbReference type="ChEBI" id="CHEBI:57305"/>
        <dbReference type="ChEBI" id="CHEBI:78442"/>
        <dbReference type="ChEBI" id="CHEBI:78522"/>
        <dbReference type="ChEBI" id="CHEBI:456215"/>
        <dbReference type="EC" id="6.1.1.14"/>
    </reaction>
</comment>
<organism evidence="13 15">
    <name type="scientific">Aquisalinus luteolus</name>
    <dbReference type="NCBI Taxonomy" id="1566827"/>
    <lineage>
        <taxon>Bacteria</taxon>
        <taxon>Pseudomonadati</taxon>
        <taxon>Pseudomonadota</taxon>
        <taxon>Alphaproteobacteria</taxon>
        <taxon>Parvularculales</taxon>
        <taxon>Parvularculaceae</taxon>
        <taxon>Aquisalinus</taxon>
    </lineage>
</organism>
<dbReference type="Gene3D" id="1.10.730.10">
    <property type="entry name" value="Isoleucyl-tRNA Synthetase, Domain 1"/>
    <property type="match status" value="1"/>
</dbReference>
<protein>
    <recommendedName>
        <fullName evidence="11">Glycine--tRNA ligase beta subunit</fullName>
        <ecNumber evidence="11">6.1.1.14</ecNumber>
    </recommendedName>
    <alternativeName>
        <fullName evidence="11">Glycyl-tRNA synthetase beta subunit</fullName>
        <shortName evidence="11">GlyRS</shortName>
    </alternativeName>
</protein>
<comment type="similarity">
    <text evidence="2 11">Belongs to the class-II aminoacyl-tRNA synthetase family.</text>
</comment>
<dbReference type="PANTHER" id="PTHR30075">
    <property type="entry name" value="GLYCYL-TRNA SYNTHETASE"/>
    <property type="match status" value="1"/>
</dbReference>
<keyword evidence="4 11" id="KW-0963">Cytoplasm</keyword>
<dbReference type="Pfam" id="PF05746">
    <property type="entry name" value="DALR_1"/>
    <property type="match status" value="1"/>
</dbReference>
<evidence type="ECO:0000256" key="8">
    <source>
        <dbReference type="ARBA" id="ARBA00022917"/>
    </source>
</evidence>
<dbReference type="InterPro" id="IPR015944">
    <property type="entry name" value="Gly-tRNA-synth_bsu"/>
</dbReference>
<dbReference type="GO" id="GO:0004820">
    <property type="term" value="F:glycine-tRNA ligase activity"/>
    <property type="evidence" value="ECO:0007669"/>
    <property type="project" value="UniProtKB-UniRule"/>
</dbReference>
<keyword evidence="7 11" id="KW-0067">ATP-binding</keyword>
<evidence type="ECO:0000256" key="1">
    <source>
        <dbReference type="ARBA" id="ARBA00004496"/>
    </source>
</evidence>
<gene>
    <name evidence="11 13" type="primary">glyS</name>
    <name evidence="14" type="ORF">FF098_013500</name>
    <name evidence="13" type="ORF">GCM10011355_30010</name>
</gene>
<dbReference type="Proteomes" id="UP000818603">
    <property type="component" value="Unassembled WGS sequence"/>
</dbReference>
<evidence type="ECO:0000256" key="9">
    <source>
        <dbReference type="ARBA" id="ARBA00023146"/>
    </source>
</evidence>
<evidence type="ECO:0000313" key="13">
    <source>
        <dbReference type="EMBL" id="GGI00818.1"/>
    </source>
</evidence>
<reference evidence="13" key="3">
    <citation type="submission" date="2020-09" db="EMBL/GenBank/DDBJ databases">
        <authorList>
            <person name="Sun Q."/>
            <person name="Zhou Y."/>
        </authorList>
    </citation>
    <scope>NUCLEOTIDE SEQUENCE</scope>
    <source>
        <strain evidence="13">CGMCC 1.14984</strain>
    </source>
</reference>
<reference evidence="13" key="1">
    <citation type="journal article" date="2014" name="Int. J. Syst. Evol. Microbiol.">
        <title>Complete genome sequence of Corynebacterium casei LMG S-19264T (=DSM 44701T), isolated from a smear-ripened cheese.</title>
        <authorList>
            <consortium name="US DOE Joint Genome Institute (JGI-PGF)"/>
            <person name="Walter F."/>
            <person name="Albersmeier A."/>
            <person name="Kalinowski J."/>
            <person name="Ruckert C."/>
        </authorList>
    </citation>
    <scope>NUCLEOTIDE SEQUENCE</scope>
    <source>
        <strain evidence="13">CGMCC 1.14984</strain>
    </source>
</reference>
<evidence type="ECO:0000313" key="16">
    <source>
        <dbReference type="Proteomes" id="UP000818603"/>
    </source>
</evidence>
<comment type="caution">
    <text evidence="13">The sequence shown here is derived from an EMBL/GenBank/DDBJ whole genome shotgun (WGS) entry which is preliminary data.</text>
</comment>
<dbReference type="GO" id="GO:0004814">
    <property type="term" value="F:arginine-tRNA ligase activity"/>
    <property type="evidence" value="ECO:0007669"/>
    <property type="project" value="InterPro"/>
</dbReference>
<evidence type="ECO:0000313" key="15">
    <source>
        <dbReference type="Proteomes" id="UP000621856"/>
    </source>
</evidence>
<dbReference type="RefSeq" id="WP_155141476.1">
    <property type="nucleotide sequence ID" value="NZ_BMGZ01000003.1"/>
</dbReference>
<name>A0A8J3A3Q6_9PROT</name>
<dbReference type="NCBIfam" id="TIGR00211">
    <property type="entry name" value="glyS"/>
    <property type="match status" value="1"/>
</dbReference>
<dbReference type="HAMAP" id="MF_00255">
    <property type="entry name" value="Gly_tRNA_synth_beta"/>
    <property type="match status" value="1"/>
</dbReference>
<keyword evidence="8 11" id="KW-0648">Protein biosynthesis</keyword>
<accession>A0A8J3A3Q6</accession>
<evidence type="ECO:0000256" key="5">
    <source>
        <dbReference type="ARBA" id="ARBA00022598"/>
    </source>
</evidence>
<sequence length="737" mass="82321">MADLLLELFSEEIPARMQTRAAADLERLVNQQLLDAGFMPEGVKGFATPRRLALVVTGLPNAQPDRKEERKGPRVGAPEKAVEGFLKSAGLTSLDQCETREDKKGEFYVALIEEKGRPTAEVIAGFMPEVIAKFPWPKAMRWGDGELRWVRPLHAILCAFDGEIVEFEIDGVKASDRTWGHRFMAPEEIQVRNFEDYAAQLKRAKVVLDTEERKETIFGEAEQLCKAQGLELVEDEGLLNEVAGLAEWPVVMVGTFDEKFLTVPDEALTASMRGHQKYFSVRDPKTGRLANKFVYVANIEAPDGGAAMRTGYERVLTARLSDAWFLYQQDLKTPLAEHAKKLEKVTFFEGLGTVADKVERIAALARELAPAVGADPDMAEKAARLAKADLVTQMVYEFPELQGLMGAYYAEAEGQPAEIVNAIRDHYKPAGQNDDVPTEPVTVAVALADKLDTLTAFWAIGKKPTGSGDPFALRRAALGVIQLLINSSEQRYFFVILRDNLIRTFEQLEDESFEQEVAAIQVVPDWFADKEYVKSRLEEKHFHRVFENDKHAFALSIFVAEALVDFFHDRLKVYLRDKGHAHDHVDAVRFRADGSLEDDIVLIVSKLEALDAFLKTDDGANLTAAYKRAANILKAEEKKGDTDVSGDIDESKLIEPAEKQLFMVLNEVRDTANSACAEENFEKAMSELAKLRMPLDTFFEDVTVNSEDAALRNNRLALLSEIKTICEQVADLSRLEG</sequence>
<dbReference type="GO" id="GO:0006426">
    <property type="term" value="P:glycyl-tRNA aminoacylation"/>
    <property type="evidence" value="ECO:0007669"/>
    <property type="project" value="UniProtKB-UniRule"/>
</dbReference>
<evidence type="ECO:0000256" key="4">
    <source>
        <dbReference type="ARBA" id="ARBA00022490"/>
    </source>
</evidence>
<evidence type="ECO:0000256" key="2">
    <source>
        <dbReference type="ARBA" id="ARBA00008226"/>
    </source>
</evidence>
<dbReference type="PRINTS" id="PR01045">
    <property type="entry name" value="TRNASYNTHGB"/>
</dbReference>
<dbReference type="Pfam" id="PF02092">
    <property type="entry name" value="tRNA_synt_2f"/>
    <property type="match status" value="1"/>
</dbReference>
<dbReference type="InterPro" id="IPR008909">
    <property type="entry name" value="DALR_anticod-bd"/>
</dbReference>
<dbReference type="EMBL" id="BMGZ01000003">
    <property type="protein sequence ID" value="GGI00818.1"/>
    <property type="molecule type" value="Genomic_DNA"/>
</dbReference>
<feature type="domain" description="DALR anticodon binding" evidence="12">
    <location>
        <begin position="624"/>
        <end position="727"/>
    </location>
</feature>
<keyword evidence="6 11" id="KW-0547">Nucleotide-binding</keyword>
<proteinExistence type="inferred from homology"/>
<dbReference type="Proteomes" id="UP000621856">
    <property type="component" value="Unassembled WGS sequence"/>
</dbReference>
<dbReference type="AlphaFoldDB" id="A0A8J3A3Q6"/>
<comment type="subcellular location">
    <subcellularLocation>
        <location evidence="1 11">Cytoplasm</location>
    </subcellularLocation>
</comment>
<reference evidence="14 16" key="2">
    <citation type="submission" date="2020-02" db="EMBL/GenBank/DDBJ databases">
        <title>Genome sequence of Parvularcula flava strain NH6-79.</title>
        <authorList>
            <person name="Abdul Karim M.H."/>
            <person name="Lam M.Q."/>
            <person name="Chen S.J."/>
            <person name="Yahya A."/>
            <person name="Shahir S."/>
            <person name="Shamsir M.S."/>
            <person name="Chong C.S."/>
        </authorList>
    </citation>
    <scope>NUCLEOTIDE SEQUENCE [LARGE SCALE GENOMIC DNA]</scope>
    <source>
        <strain evidence="14 16">NH6-79</strain>
    </source>
</reference>
<evidence type="ECO:0000313" key="14">
    <source>
        <dbReference type="EMBL" id="NHK28932.1"/>
    </source>
</evidence>
<dbReference type="PROSITE" id="PS50861">
    <property type="entry name" value="AA_TRNA_LIGASE_II_GLYAB"/>
    <property type="match status" value="1"/>
</dbReference>
<evidence type="ECO:0000256" key="7">
    <source>
        <dbReference type="ARBA" id="ARBA00022840"/>
    </source>
</evidence>
<dbReference type="SUPFAM" id="SSF109604">
    <property type="entry name" value="HD-domain/PDEase-like"/>
    <property type="match status" value="1"/>
</dbReference>
<keyword evidence="9 11" id="KW-0030">Aminoacyl-tRNA synthetase</keyword>
<evidence type="ECO:0000256" key="3">
    <source>
        <dbReference type="ARBA" id="ARBA00011209"/>
    </source>
</evidence>
<evidence type="ECO:0000259" key="12">
    <source>
        <dbReference type="Pfam" id="PF05746"/>
    </source>
</evidence>